<sequence>MHVAEFLNRTNRRNRNAQIEGEVQRRLGEYAKDLEERRRQLAEQLHNEERQLDEELAELLQSRLEAAQNQRIEWIQLQLMRSERKEQQLLQLKQQQREIENSEQHRESETKQILLETKQAQLYQIEERKELRRRAAYVDSLWQQYSK</sequence>
<dbReference type="eggNOG" id="ENOG502TCG4">
    <property type="taxonomic scope" value="Eukaryota"/>
</dbReference>
<protein>
    <submittedName>
        <fullName evidence="2">Uncharacterized protein</fullName>
    </submittedName>
</protein>
<dbReference type="EMBL" id="CH940667">
    <property type="protein sequence ID" value="EDW57179.1"/>
    <property type="molecule type" value="Genomic_DNA"/>
</dbReference>
<keyword evidence="3" id="KW-1185">Reference proteome</keyword>
<reference evidence="2 3" key="1">
    <citation type="journal article" date="2007" name="Nature">
        <title>Evolution of genes and genomes on the Drosophila phylogeny.</title>
        <authorList>
            <consortium name="Drosophila 12 Genomes Consortium"/>
            <person name="Clark A.G."/>
            <person name="Eisen M.B."/>
            <person name="Smith D.R."/>
            <person name="Bergman C.M."/>
            <person name="Oliver B."/>
            <person name="Markow T.A."/>
            <person name="Kaufman T.C."/>
            <person name="Kellis M."/>
            <person name="Gelbart W."/>
            <person name="Iyer V.N."/>
            <person name="Pollard D.A."/>
            <person name="Sackton T.B."/>
            <person name="Larracuente A.M."/>
            <person name="Singh N.D."/>
            <person name="Abad J.P."/>
            <person name="Abt D.N."/>
            <person name="Adryan B."/>
            <person name="Aguade M."/>
            <person name="Akashi H."/>
            <person name="Anderson W.W."/>
            <person name="Aquadro C.F."/>
            <person name="Ardell D.H."/>
            <person name="Arguello R."/>
            <person name="Artieri C.G."/>
            <person name="Barbash D.A."/>
            <person name="Barker D."/>
            <person name="Barsanti P."/>
            <person name="Batterham P."/>
            <person name="Batzoglou S."/>
            <person name="Begun D."/>
            <person name="Bhutkar A."/>
            <person name="Blanco E."/>
            <person name="Bosak S.A."/>
            <person name="Bradley R.K."/>
            <person name="Brand A.D."/>
            <person name="Brent M.R."/>
            <person name="Brooks A.N."/>
            <person name="Brown R.H."/>
            <person name="Butlin R.K."/>
            <person name="Caggese C."/>
            <person name="Calvi B.R."/>
            <person name="Bernardo de Carvalho A."/>
            <person name="Caspi A."/>
            <person name="Castrezana S."/>
            <person name="Celniker S.E."/>
            <person name="Chang J.L."/>
            <person name="Chapple C."/>
            <person name="Chatterji S."/>
            <person name="Chinwalla A."/>
            <person name="Civetta A."/>
            <person name="Clifton S.W."/>
            <person name="Comeron J.M."/>
            <person name="Costello J.C."/>
            <person name="Coyne J.A."/>
            <person name="Daub J."/>
            <person name="David R.G."/>
            <person name="Delcher A.L."/>
            <person name="Delehaunty K."/>
            <person name="Do C.B."/>
            <person name="Ebling H."/>
            <person name="Edwards K."/>
            <person name="Eickbush T."/>
            <person name="Evans J.D."/>
            <person name="Filipski A."/>
            <person name="Findeiss S."/>
            <person name="Freyhult E."/>
            <person name="Fulton L."/>
            <person name="Fulton R."/>
            <person name="Garcia A.C."/>
            <person name="Gardiner A."/>
            <person name="Garfield D.A."/>
            <person name="Garvin B.E."/>
            <person name="Gibson G."/>
            <person name="Gilbert D."/>
            <person name="Gnerre S."/>
            <person name="Godfrey J."/>
            <person name="Good R."/>
            <person name="Gotea V."/>
            <person name="Gravely B."/>
            <person name="Greenberg A.J."/>
            <person name="Griffiths-Jones S."/>
            <person name="Gross S."/>
            <person name="Guigo R."/>
            <person name="Gustafson E.A."/>
            <person name="Haerty W."/>
            <person name="Hahn M.W."/>
            <person name="Halligan D.L."/>
            <person name="Halpern A.L."/>
            <person name="Halter G.M."/>
            <person name="Han M.V."/>
            <person name="Heger A."/>
            <person name="Hillier L."/>
            <person name="Hinrichs A.S."/>
            <person name="Holmes I."/>
            <person name="Hoskins R.A."/>
            <person name="Hubisz M.J."/>
            <person name="Hultmark D."/>
            <person name="Huntley M.A."/>
            <person name="Jaffe D.B."/>
            <person name="Jagadeeshan S."/>
            <person name="Jeck W.R."/>
            <person name="Johnson J."/>
            <person name="Jones C.D."/>
            <person name="Jordan W.C."/>
            <person name="Karpen G.H."/>
            <person name="Kataoka E."/>
            <person name="Keightley P.D."/>
            <person name="Kheradpour P."/>
            <person name="Kirkness E.F."/>
            <person name="Koerich L.B."/>
            <person name="Kristiansen K."/>
            <person name="Kudrna D."/>
            <person name="Kulathinal R.J."/>
            <person name="Kumar S."/>
            <person name="Kwok R."/>
            <person name="Lander E."/>
            <person name="Langley C.H."/>
            <person name="Lapoint R."/>
            <person name="Lazzaro B.P."/>
            <person name="Lee S.J."/>
            <person name="Levesque L."/>
            <person name="Li R."/>
            <person name="Lin C.F."/>
            <person name="Lin M.F."/>
            <person name="Lindblad-Toh K."/>
            <person name="Llopart A."/>
            <person name="Long M."/>
            <person name="Low L."/>
            <person name="Lozovsky E."/>
            <person name="Lu J."/>
            <person name="Luo M."/>
            <person name="Machado C.A."/>
            <person name="Makalowski W."/>
            <person name="Marzo M."/>
            <person name="Matsuda M."/>
            <person name="Matzkin L."/>
            <person name="McAllister B."/>
            <person name="McBride C.S."/>
            <person name="McKernan B."/>
            <person name="McKernan K."/>
            <person name="Mendez-Lago M."/>
            <person name="Minx P."/>
            <person name="Mollenhauer M.U."/>
            <person name="Montooth K."/>
            <person name="Mount S.M."/>
            <person name="Mu X."/>
            <person name="Myers E."/>
            <person name="Negre B."/>
            <person name="Newfeld S."/>
            <person name="Nielsen R."/>
            <person name="Noor M.A."/>
            <person name="O'Grady P."/>
            <person name="Pachter L."/>
            <person name="Papaceit M."/>
            <person name="Parisi M.J."/>
            <person name="Parisi M."/>
            <person name="Parts L."/>
            <person name="Pedersen J.S."/>
            <person name="Pesole G."/>
            <person name="Phillippy A.M."/>
            <person name="Ponting C.P."/>
            <person name="Pop M."/>
            <person name="Porcelli D."/>
            <person name="Powell J.R."/>
            <person name="Prohaska S."/>
            <person name="Pruitt K."/>
            <person name="Puig M."/>
            <person name="Quesneville H."/>
            <person name="Ram K.R."/>
            <person name="Rand D."/>
            <person name="Rasmussen M.D."/>
            <person name="Reed L.K."/>
            <person name="Reenan R."/>
            <person name="Reily A."/>
            <person name="Remington K.A."/>
            <person name="Rieger T.T."/>
            <person name="Ritchie M.G."/>
            <person name="Robin C."/>
            <person name="Rogers Y.H."/>
            <person name="Rohde C."/>
            <person name="Rozas J."/>
            <person name="Rubenfield M.J."/>
            <person name="Ruiz A."/>
            <person name="Russo S."/>
            <person name="Salzberg S.L."/>
            <person name="Sanchez-Gracia A."/>
            <person name="Saranga D.J."/>
            <person name="Sato H."/>
            <person name="Schaeffer S.W."/>
            <person name="Schatz M.C."/>
            <person name="Schlenke T."/>
            <person name="Schwartz R."/>
            <person name="Segarra C."/>
            <person name="Singh R.S."/>
            <person name="Sirot L."/>
            <person name="Sirota M."/>
            <person name="Sisneros N.B."/>
            <person name="Smith C.D."/>
            <person name="Smith T.F."/>
            <person name="Spieth J."/>
            <person name="Stage D.E."/>
            <person name="Stark A."/>
            <person name="Stephan W."/>
            <person name="Strausberg R.L."/>
            <person name="Strempel S."/>
            <person name="Sturgill D."/>
            <person name="Sutton G."/>
            <person name="Sutton G.G."/>
            <person name="Tao W."/>
            <person name="Teichmann S."/>
            <person name="Tobari Y.N."/>
            <person name="Tomimura Y."/>
            <person name="Tsolas J.M."/>
            <person name="Valente V.L."/>
            <person name="Venter E."/>
            <person name="Venter J.C."/>
            <person name="Vicario S."/>
            <person name="Vieira F.G."/>
            <person name="Vilella A.J."/>
            <person name="Villasante A."/>
            <person name="Walenz B."/>
            <person name="Wang J."/>
            <person name="Wasserman M."/>
            <person name="Watts T."/>
            <person name="Wilson D."/>
            <person name="Wilson R.K."/>
            <person name="Wing R.A."/>
            <person name="Wolfner M.F."/>
            <person name="Wong A."/>
            <person name="Wong G.K."/>
            <person name="Wu C.I."/>
            <person name="Wu G."/>
            <person name="Yamamoto D."/>
            <person name="Yang H.P."/>
            <person name="Yang S.P."/>
            <person name="Yorke J.A."/>
            <person name="Yoshida K."/>
            <person name="Zdobnov E."/>
            <person name="Zhang P."/>
            <person name="Zhang Y."/>
            <person name="Zimin A.V."/>
            <person name="Baldwin J."/>
            <person name="Abdouelleil A."/>
            <person name="Abdulkadir J."/>
            <person name="Abebe A."/>
            <person name="Abera B."/>
            <person name="Abreu J."/>
            <person name="Acer S.C."/>
            <person name="Aftuck L."/>
            <person name="Alexander A."/>
            <person name="An P."/>
            <person name="Anderson E."/>
            <person name="Anderson S."/>
            <person name="Arachi H."/>
            <person name="Azer M."/>
            <person name="Bachantsang P."/>
            <person name="Barry A."/>
            <person name="Bayul T."/>
            <person name="Berlin A."/>
            <person name="Bessette D."/>
            <person name="Bloom T."/>
            <person name="Blye J."/>
            <person name="Boguslavskiy L."/>
            <person name="Bonnet C."/>
            <person name="Boukhgalter B."/>
            <person name="Bourzgui I."/>
            <person name="Brown A."/>
            <person name="Cahill P."/>
            <person name="Channer S."/>
            <person name="Cheshatsang Y."/>
            <person name="Chuda L."/>
            <person name="Citroen M."/>
            <person name="Collymore A."/>
            <person name="Cooke P."/>
            <person name="Costello M."/>
            <person name="D'Aco K."/>
            <person name="Daza R."/>
            <person name="De Haan G."/>
            <person name="DeGray S."/>
            <person name="DeMaso C."/>
            <person name="Dhargay N."/>
            <person name="Dooley K."/>
            <person name="Dooley E."/>
            <person name="Doricent M."/>
            <person name="Dorje P."/>
            <person name="Dorjee K."/>
            <person name="Dupes A."/>
            <person name="Elong R."/>
            <person name="Falk J."/>
            <person name="Farina A."/>
            <person name="Faro S."/>
            <person name="Ferguson D."/>
            <person name="Fisher S."/>
            <person name="Foley C.D."/>
            <person name="Franke A."/>
            <person name="Friedrich D."/>
            <person name="Gadbois L."/>
            <person name="Gearin G."/>
            <person name="Gearin C.R."/>
            <person name="Giannoukos G."/>
            <person name="Goode T."/>
            <person name="Graham J."/>
            <person name="Grandbois E."/>
            <person name="Grewal S."/>
            <person name="Gyaltsen K."/>
            <person name="Hafez N."/>
            <person name="Hagos B."/>
            <person name="Hall J."/>
            <person name="Henson C."/>
            <person name="Hollinger A."/>
            <person name="Honan T."/>
            <person name="Huard M.D."/>
            <person name="Hughes L."/>
            <person name="Hurhula B."/>
            <person name="Husby M.E."/>
            <person name="Kamat A."/>
            <person name="Kanga B."/>
            <person name="Kashin S."/>
            <person name="Khazanovich D."/>
            <person name="Kisner P."/>
            <person name="Lance K."/>
            <person name="Lara M."/>
            <person name="Lee W."/>
            <person name="Lennon N."/>
            <person name="Letendre F."/>
            <person name="LeVine R."/>
            <person name="Lipovsky A."/>
            <person name="Liu X."/>
            <person name="Liu J."/>
            <person name="Liu S."/>
            <person name="Lokyitsang T."/>
            <person name="Lokyitsang Y."/>
            <person name="Lubonja R."/>
            <person name="Lui A."/>
            <person name="MacDonald P."/>
            <person name="Magnisalis V."/>
            <person name="Maru K."/>
            <person name="Matthews C."/>
            <person name="McCusker W."/>
            <person name="McDonough S."/>
            <person name="Mehta T."/>
            <person name="Meldrim J."/>
            <person name="Meneus L."/>
            <person name="Mihai O."/>
            <person name="Mihalev A."/>
            <person name="Mihova T."/>
            <person name="Mittelman R."/>
            <person name="Mlenga V."/>
            <person name="Montmayeur A."/>
            <person name="Mulrain L."/>
            <person name="Navidi A."/>
            <person name="Naylor J."/>
            <person name="Negash T."/>
            <person name="Nguyen T."/>
            <person name="Nguyen N."/>
            <person name="Nicol R."/>
            <person name="Norbu C."/>
            <person name="Norbu N."/>
            <person name="Novod N."/>
            <person name="O'Neill B."/>
            <person name="Osman S."/>
            <person name="Markiewicz E."/>
            <person name="Oyono O.L."/>
            <person name="Patti C."/>
            <person name="Phunkhang P."/>
            <person name="Pierre F."/>
            <person name="Priest M."/>
            <person name="Raghuraman S."/>
            <person name="Rege F."/>
            <person name="Reyes R."/>
            <person name="Rise C."/>
            <person name="Rogov P."/>
            <person name="Ross K."/>
            <person name="Ryan E."/>
            <person name="Settipalli S."/>
            <person name="Shea T."/>
            <person name="Sherpa N."/>
            <person name="Shi L."/>
            <person name="Shih D."/>
            <person name="Sparrow T."/>
            <person name="Spaulding J."/>
            <person name="Stalker J."/>
            <person name="Stange-Thomann N."/>
            <person name="Stavropoulos S."/>
            <person name="Stone C."/>
            <person name="Strader C."/>
            <person name="Tesfaye S."/>
            <person name="Thomson T."/>
            <person name="Thoulutsang Y."/>
            <person name="Thoulutsang D."/>
            <person name="Topham K."/>
            <person name="Topping I."/>
            <person name="Tsamla T."/>
            <person name="Vassiliev H."/>
            <person name="Vo A."/>
            <person name="Wangchuk T."/>
            <person name="Wangdi T."/>
            <person name="Weiand M."/>
            <person name="Wilkinson J."/>
            <person name="Wilson A."/>
            <person name="Yadav S."/>
            <person name="Young G."/>
            <person name="Yu Q."/>
            <person name="Zembek L."/>
            <person name="Zhong D."/>
            <person name="Zimmer A."/>
            <person name="Zwirko Z."/>
            <person name="Jaffe D.B."/>
            <person name="Alvarez P."/>
            <person name="Brockman W."/>
            <person name="Butler J."/>
            <person name="Chin C."/>
            <person name="Gnerre S."/>
            <person name="Grabherr M."/>
            <person name="Kleber M."/>
            <person name="Mauceli E."/>
            <person name="MacCallum I."/>
        </authorList>
    </citation>
    <scope>NUCLEOTIDE SEQUENCE [LARGE SCALE GENOMIC DNA]</scope>
    <source>
        <strain evidence="3">Tucson 15010-1051.87</strain>
    </source>
</reference>
<dbReference type="InParanoid" id="B4MFK8"/>
<evidence type="ECO:0000313" key="2">
    <source>
        <dbReference type="EMBL" id="EDW57179.1"/>
    </source>
</evidence>
<gene>
    <name evidence="2" type="primary">Dvir\GJ15018</name>
    <name evidence="2" type="ORF">Dvir_GJ15018</name>
</gene>
<name>B4MFK8_DROVI</name>
<dbReference type="Proteomes" id="UP000008792">
    <property type="component" value="Unassembled WGS sequence"/>
</dbReference>
<keyword evidence="1" id="KW-0175">Coiled coil</keyword>
<dbReference type="PhylomeDB" id="B4MFK8"/>
<dbReference type="STRING" id="7244.B4MFK8"/>
<accession>B4MFK8</accession>
<proteinExistence type="predicted"/>
<dbReference type="AlphaFoldDB" id="B4MFK8"/>
<dbReference type="HOGENOM" id="CLU_1837169_0_0_1"/>
<dbReference type="KEGG" id="dvi:6636480"/>
<dbReference type="OrthoDB" id="7866327at2759"/>
<dbReference type="OMA" id="RIEWIQM"/>
<evidence type="ECO:0000313" key="3">
    <source>
        <dbReference type="Proteomes" id="UP000008792"/>
    </source>
</evidence>
<evidence type="ECO:0000256" key="1">
    <source>
        <dbReference type="SAM" id="Coils"/>
    </source>
</evidence>
<organism evidence="2 3">
    <name type="scientific">Drosophila virilis</name>
    <name type="common">Fruit fly</name>
    <dbReference type="NCBI Taxonomy" id="7244"/>
    <lineage>
        <taxon>Eukaryota</taxon>
        <taxon>Metazoa</taxon>
        <taxon>Ecdysozoa</taxon>
        <taxon>Arthropoda</taxon>
        <taxon>Hexapoda</taxon>
        <taxon>Insecta</taxon>
        <taxon>Pterygota</taxon>
        <taxon>Neoptera</taxon>
        <taxon>Endopterygota</taxon>
        <taxon>Diptera</taxon>
        <taxon>Brachycera</taxon>
        <taxon>Muscomorpha</taxon>
        <taxon>Ephydroidea</taxon>
        <taxon>Drosophilidae</taxon>
        <taxon>Drosophila</taxon>
    </lineage>
</organism>
<feature type="coiled-coil region" evidence="1">
    <location>
        <begin position="31"/>
        <end position="112"/>
    </location>
</feature>